<keyword evidence="1" id="KW-0175">Coiled coil</keyword>
<sequence>MAHIIGTTQRRLETVLDDFKRARRYWKELNSEGFPVANKLVNAVIQSRYVDDSAYWHPVLIKAFPNVVQKYDGKMTVVIDGHSQKLENIVQKMATQQRKMQQHVQEMEAISNRTLSIGGKNLLYIPLYKTCSLNIFVQQAKTIVSMYESELVTKQSLASIKGFRHIKHREESLTLLSIWLNQPSLIDETLIQFEDMCELEMS</sequence>
<protein>
    <submittedName>
        <fullName evidence="2">Uncharacterized protein</fullName>
    </submittedName>
</protein>
<dbReference type="PANTHER" id="PTHR15827">
    <property type="entry name" value="CYCLIN-DEPENDENT KINASE 2-INTERACTING PROTEIN"/>
    <property type="match status" value="1"/>
</dbReference>
<feature type="coiled-coil region" evidence="1">
    <location>
        <begin position="86"/>
        <end position="113"/>
    </location>
</feature>
<evidence type="ECO:0000313" key="3">
    <source>
        <dbReference type="Proteomes" id="UP001448207"/>
    </source>
</evidence>
<gene>
    <name evidence="2" type="ORF">J3Q64DRAFT_1128970</name>
</gene>
<dbReference type="PANTHER" id="PTHR15827:SF2">
    <property type="entry name" value="CYCLIN-DEPENDENT KINASE 2-INTERACTING PROTEIN"/>
    <property type="match status" value="1"/>
</dbReference>
<keyword evidence="3" id="KW-1185">Reference proteome</keyword>
<accession>A0ABR3AWL0</accession>
<dbReference type="EMBL" id="JBCLYO010000012">
    <property type="protein sequence ID" value="KAL0084321.1"/>
    <property type="molecule type" value="Genomic_DNA"/>
</dbReference>
<name>A0ABR3AWL0_PHYBL</name>
<evidence type="ECO:0000313" key="2">
    <source>
        <dbReference type="EMBL" id="KAL0084321.1"/>
    </source>
</evidence>
<proteinExistence type="predicted"/>
<dbReference type="Proteomes" id="UP001448207">
    <property type="component" value="Unassembled WGS sequence"/>
</dbReference>
<evidence type="ECO:0000256" key="1">
    <source>
        <dbReference type="SAM" id="Coils"/>
    </source>
</evidence>
<reference evidence="2 3" key="1">
    <citation type="submission" date="2024-04" db="EMBL/GenBank/DDBJ databases">
        <title>Symmetric and asymmetric DNA N6-adenine methylation regulates different biological responses in Mucorales.</title>
        <authorList>
            <consortium name="Lawrence Berkeley National Laboratory"/>
            <person name="Lax C."/>
            <person name="Mondo S.J."/>
            <person name="Osorio-Concepcion M."/>
            <person name="Muszewska A."/>
            <person name="Corrochano-Luque M."/>
            <person name="Gutierrez G."/>
            <person name="Riley R."/>
            <person name="Lipzen A."/>
            <person name="Guo J."/>
            <person name="Hundley H."/>
            <person name="Amirebrahimi M."/>
            <person name="Ng V."/>
            <person name="Lorenzo-Gutierrez D."/>
            <person name="Binder U."/>
            <person name="Yang J."/>
            <person name="Song Y."/>
            <person name="Canovas D."/>
            <person name="Navarro E."/>
            <person name="Freitag M."/>
            <person name="Gabaldon T."/>
            <person name="Grigoriev I.V."/>
            <person name="Corrochano L.M."/>
            <person name="Nicolas F.E."/>
            <person name="Garre V."/>
        </authorList>
    </citation>
    <scope>NUCLEOTIDE SEQUENCE [LARGE SCALE GENOMIC DNA]</scope>
    <source>
        <strain evidence="2 3">L51</strain>
    </source>
</reference>
<organism evidence="2 3">
    <name type="scientific">Phycomyces blakesleeanus</name>
    <dbReference type="NCBI Taxonomy" id="4837"/>
    <lineage>
        <taxon>Eukaryota</taxon>
        <taxon>Fungi</taxon>
        <taxon>Fungi incertae sedis</taxon>
        <taxon>Mucoromycota</taxon>
        <taxon>Mucoromycotina</taxon>
        <taxon>Mucoromycetes</taxon>
        <taxon>Mucorales</taxon>
        <taxon>Phycomycetaceae</taxon>
        <taxon>Phycomyces</taxon>
    </lineage>
</organism>
<comment type="caution">
    <text evidence="2">The sequence shown here is derived from an EMBL/GenBank/DDBJ whole genome shotgun (WGS) entry which is preliminary data.</text>
</comment>